<dbReference type="GO" id="GO:0005634">
    <property type="term" value="C:nucleus"/>
    <property type="evidence" value="ECO:0007669"/>
    <property type="project" value="UniProtKB-SubCell"/>
</dbReference>
<evidence type="ECO:0000256" key="1">
    <source>
        <dbReference type="ARBA" id="ARBA00004123"/>
    </source>
</evidence>
<evidence type="ECO:0000259" key="4">
    <source>
        <dbReference type="Pfam" id="PF13891"/>
    </source>
</evidence>
<dbReference type="EMBL" id="KB741039">
    <property type="protein sequence ID" value="ENN74532.1"/>
    <property type="molecule type" value="Genomic_DNA"/>
</dbReference>
<feature type="non-terminal residue" evidence="5">
    <location>
        <position position="1"/>
    </location>
</feature>
<keyword evidence="2" id="KW-0539">Nucleus</keyword>
<dbReference type="HOGENOM" id="CLU_474322_0_0_1"/>
<evidence type="ECO:0000313" key="5">
    <source>
        <dbReference type="EMBL" id="ENN74532.1"/>
    </source>
</evidence>
<feature type="domain" description="KANL2-like probable zinc-finger" evidence="4">
    <location>
        <begin position="307"/>
        <end position="366"/>
    </location>
</feature>
<dbReference type="Pfam" id="PF13891">
    <property type="entry name" value="zf-C3HC3H_KANSL2"/>
    <property type="match status" value="1"/>
</dbReference>
<protein>
    <recommendedName>
        <fullName evidence="4">KANL2-like probable zinc-finger domain-containing protein</fullName>
    </recommendedName>
</protein>
<reference evidence="5" key="1">
    <citation type="journal article" date="2013" name="Genome Biol.">
        <title>Draft genome of the mountain pine beetle, Dendroctonus ponderosae Hopkins, a major forest pest.</title>
        <authorList>
            <person name="Keeling C.I."/>
            <person name="Yuen M.M."/>
            <person name="Liao N.Y."/>
            <person name="Docking T.R."/>
            <person name="Chan S.K."/>
            <person name="Taylor G.A."/>
            <person name="Palmquist D.L."/>
            <person name="Jackman S.D."/>
            <person name="Nguyen A."/>
            <person name="Li M."/>
            <person name="Henderson H."/>
            <person name="Janes J.K."/>
            <person name="Zhao Y."/>
            <person name="Pandoh P."/>
            <person name="Moore R."/>
            <person name="Sperling F.A."/>
            <person name="Huber D.P."/>
            <person name="Birol I."/>
            <person name="Jones S.J."/>
            <person name="Bohlmann J."/>
        </authorList>
    </citation>
    <scope>NUCLEOTIDE SEQUENCE</scope>
</reference>
<evidence type="ECO:0000256" key="3">
    <source>
        <dbReference type="SAM" id="MobiDB-lite"/>
    </source>
</evidence>
<dbReference type="OMA" id="EITRHEF"/>
<name>N6U7G2_DENPD</name>
<evidence type="ECO:0000256" key="2">
    <source>
        <dbReference type="ARBA" id="ARBA00023242"/>
    </source>
</evidence>
<dbReference type="InterPro" id="IPR025927">
    <property type="entry name" value="Znf_KANL2-like"/>
</dbReference>
<dbReference type="OrthoDB" id="10038011at2759"/>
<comment type="subcellular location">
    <subcellularLocation>
        <location evidence="1">Nucleus</location>
    </subcellularLocation>
</comment>
<dbReference type="AlphaFoldDB" id="N6U7G2"/>
<dbReference type="PANTHER" id="PTHR16198:SF2">
    <property type="entry name" value="INO80 COMPLEX SUBUNIT D"/>
    <property type="match status" value="1"/>
</dbReference>
<sequence>MERLRKFERSCLRAALHTYRRSDTNEFISNKIIYNKANIPRIDSFIVKLSRDYYANLKHSTNSYLSSYSVFDALECKRRAVSGYLQPQSFMCNGLYSSPQETSVGSKVINNTTKHYNNTTYKLVNKIDRKDVYSNSKKGIERQRTVPITFHNSKPFNGNSTANEVTKPPFGKVFEDKVANHSIIGLNDSSTPKPPLVLEQKVKKEIKSTHHETLQRIESETDEYNYYQQHWFSPSLEKMKLEDRSREERIEITRHEFLRKLQQMLRSNVGKPNKMPSWIERRRDKVVTKLNKRKDGNVNVPPPKLCEVNECGKPSMIFSKYCAVHIMYDSRQVLFDYCTAKFADNTQCSLPVFDISHELPLCAEHARKRDNYRLYQEAKPKKIRKKVKPSAMIRPQKRNKKKRKPPPPKQTETLTNSSSIMKLVTQIETTPSPELEDLHMVDQVLALNENGLEQALVSQAHLLEETDITNVLSTIQVDEFSDFFAVNRNGEYEPSREEAEELEKALAAVDNDVKSLEKLSQSHGLLDSFLDEHALTDSLAQIPEMMFHNGYAACGDSIVAQSSSYLLPVEPHSHS</sequence>
<feature type="region of interest" description="Disordered" evidence="3">
    <location>
        <begin position="384"/>
        <end position="417"/>
    </location>
</feature>
<organism evidence="5">
    <name type="scientific">Dendroctonus ponderosae</name>
    <name type="common">Mountain pine beetle</name>
    <dbReference type="NCBI Taxonomy" id="77166"/>
    <lineage>
        <taxon>Eukaryota</taxon>
        <taxon>Metazoa</taxon>
        <taxon>Ecdysozoa</taxon>
        <taxon>Arthropoda</taxon>
        <taxon>Hexapoda</taxon>
        <taxon>Insecta</taxon>
        <taxon>Pterygota</taxon>
        <taxon>Neoptera</taxon>
        <taxon>Endopterygota</taxon>
        <taxon>Coleoptera</taxon>
        <taxon>Polyphaga</taxon>
        <taxon>Cucujiformia</taxon>
        <taxon>Curculionidae</taxon>
        <taxon>Scolytinae</taxon>
        <taxon>Dendroctonus</taxon>
    </lineage>
</organism>
<proteinExistence type="predicted"/>
<dbReference type="PANTHER" id="PTHR16198">
    <property type="match status" value="1"/>
</dbReference>
<accession>N6U7G2</accession>
<gene>
    <name evidence="5" type="ORF">YQE_08856</name>
</gene>
<feature type="compositionally biased region" description="Basic residues" evidence="3">
    <location>
        <begin position="395"/>
        <end position="406"/>
    </location>
</feature>